<comment type="domain">
    <text evidence="8">The N-terminal domain interacts with the head of the 30S subunit; the C-terminal domain interacts with the body and contacts protein S4. The interaction surface between S4 and S5 is involved in control of translational fidelity.</text>
</comment>
<dbReference type="InterPro" id="IPR014721">
    <property type="entry name" value="Ribsml_uS5_D2-typ_fold_subgr"/>
</dbReference>
<comment type="function">
    <text evidence="8">With S4 and S12 plays an important role in translational accuracy.</text>
</comment>
<feature type="domain" description="S5 DRBM" evidence="10">
    <location>
        <begin position="23"/>
        <end position="86"/>
    </location>
</feature>
<dbReference type="InterPro" id="IPR000851">
    <property type="entry name" value="Ribosomal_uS5"/>
</dbReference>
<evidence type="ECO:0000256" key="7">
    <source>
        <dbReference type="ARBA" id="ARBA00035255"/>
    </source>
</evidence>
<dbReference type="STRING" id="1300345.LF41_2741"/>
<dbReference type="PROSITE" id="PS50881">
    <property type="entry name" value="S5_DSRBD"/>
    <property type="match status" value="1"/>
</dbReference>
<dbReference type="GO" id="GO:0015935">
    <property type="term" value="C:small ribosomal subunit"/>
    <property type="evidence" value="ECO:0007669"/>
    <property type="project" value="InterPro"/>
</dbReference>
<dbReference type="InterPro" id="IPR005324">
    <property type="entry name" value="Ribosomal_uS5_C"/>
</dbReference>
<keyword evidence="12" id="KW-1185">Reference proteome</keyword>
<evidence type="ECO:0000256" key="9">
    <source>
        <dbReference type="RuleBase" id="RU003823"/>
    </source>
</evidence>
<evidence type="ECO:0000313" key="12">
    <source>
        <dbReference type="Proteomes" id="UP000030518"/>
    </source>
</evidence>
<dbReference type="InterPro" id="IPR020568">
    <property type="entry name" value="Ribosomal_Su5_D2-typ_SF"/>
</dbReference>
<dbReference type="FunFam" id="3.30.160.20:FF:000001">
    <property type="entry name" value="30S ribosomal protein S5"/>
    <property type="match status" value="1"/>
</dbReference>
<dbReference type="GO" id="GO:0019843">
    <property type="term" value="F:rRNA binding"/>
    <property type="evidence" value="ECO:0007669"/>
    <property type="project" value="UniProtKB-UniRule"/>
</dbReference>
<dbReference type="NCBIfam" id="TIGR01021">
    <property type="entry name" value="rpsE_bact"/>
    <property type="match status" value="1"/>
</dbReference>
<reference evidence="11 12" key="1">
    <citation type="submission" date="2014-09" db="EMBL/GenBank/DDBJ databases">
        <title>Genome sequences of Lysobacter dokdonensis DS-58.</title>
        <authorList>
            <person name="Kim J.F."/>
            <person name="Kwak M.-J."/>
        </authorList>
    </citation>
    <scope>NUCLEOTIDE SEQUENCE [LARGE SCALE GENOMIC DNA]</scope>
    <source>
        <strain evidence="11 12">DS-58</strain>
    </source>
</reference>
<comment type="subunit">
    <text evidence="8">Part of the 30S ribosomal subunit. Contacts proteins S4 and S8.</text>
</comment>
<evidence type="ECO:0000256" key="1">
    <source>
        <dbReference type="ARBA" id="ARBA00003093"/>
    </source>
</evidence>
<evidence type="ECO:0000256" key="3">
    <source>
        <dbReference type="ARBA" id="ARBA00022730"/>
    </source>
</evidence>
<dbReference type="RefSeq" id="WP_036167723.1">
    <property type="nucleotide sequence ID" value="NZ_JRKJ01000007.1"/>
</dbReference>
<dbReference type="Gene3D" id="3.30.160.20">
    <property type="match status" value="1"/>
</dbReference>
<accession>A0A0A2WH17</accession>
<sequence>MAEQRESRGRDRNRDREEVDDGMIEKLIAVNRVSKTVKGGRQFTFTALTVVGDGNGKVGFGYGKAREVPVAIQKSMEYARKSFINVDLNNGTLWHAVKSGHGAARVFMQPASEGTGVIAGGAMRAVLEAVGVKNVLAKAVGSRNPINLVRATLRGLGETHSPTKIAAKRGKKVEDLHHG</sequence>
<dbReference type="HAMAP" id="MF_01307_B">
    <property type="entry name" value="Ribosomal_uS5_B"/>
    <property type="match status" value="1"/>
</dbReference>
<dbReference type="GO" id="GO:0006412">
    <property type="term" value="P:translation"/>
    <property type="evidence" value="ECO:0007669"/>
    <property type="project" value="UniProtKB-UniRule"/>
</dbReference>
<name>A0A0A2WH17_9GAMM</name>
<evidence type="ECO:0000256" key="2">
    <source>
        <dbReference type="ARBA" id="ARBA00008945"/>
    </source>
</evidence>
<dbReference type="SUPFAM" id="SSF54768">
    <property type="entry name" value="dsRNA-binding domain-like"/>
    <property type="match status" value="1"/>
</dbReference>
<evidence type="ECO:0000313" key="11">
    <source>
        <dbReference type="EMBL" id="KGQ19486.1"/>
    </source>
</evidence>
<dbReference type="AlphaFoldDB" id="A0A0A2WH17"/>
<dbReference type="EMBL" id="JRKJ01000007">
    <property type="protein sequence ID" value="KGQ19486.1"/>
    <property type="molecule type" value="Genomic_DNA"/>
</dbReference>
<gene>
    <name evidence="8" type="primary">rpsE</name>
    <name evidence="11" type="ORF">LF41_2741</name>
</gene>
<dbReference type="FunFam" id="3.30.230.10:FF:000002">
    <property type="entry name" value="30S ribosomal protein S5"/>
    <property type="match status" value="1"/>
</dbReference>
<comment type="function">
    <text evidence="1 8">Located at the back of the 30S subunit body where it stabilizes the conformation of the head with respect to the body.</text>
</comment>
<dbReference type="PANTHER" id="PTHR48277:SF1">
    <property type="entry name" value="MITOCHONDRIAL RIBOSOMAL PROTEIN S5"/>
    <property type="match status" value="1"/>
</dbReference>
<evidence type="ECO:0000256" key="6">
    <source>
        <dbReference type="ARBA" id="ARBA00023274"/>
    </source>
</evidence>
<organism evidence="11 12">
    <name type="scientific">Lysobacter dokdonensis DS-58</name>
    <dbReference type="NCBI Taxonomy" id="1300345"/>
    <lineage>
        <taxon>Bacteria</taxon>
        <taxon>Pseudomonadati</taxon>
        <taxon>Pseudomonadota</taxon>
        <taxon>Gammaproteobacteria</taxon>
        <taxon>Lysobacterales</taxon>
        <taxon>Lysobacteraceae</taxon>
        <taxon>Noviluteimonas</taxon>
    </lineage>
</organism>
<keyword evidence="6 8" id="KW-0687">Ribonucleoprotein</keyword>
<dbReference type="PROSITE" id="PS00585">
    <property type="entry name" value="RIBOSOMAL_S5"/>
    <property type="match status" value="1"/>
</dbReference>
<dbReference type="InterPro" id="IPR013810">
    <property type="entry name" value="Ribosomal_uS5_N"/>
</dbReference>
<comment type="caution">
    <text evidence="11">The sequence shown here is derived from an EMBL/GenBank/DDBJ whole genome shotgun (WGS) entry which is preliminary data.</text>
</comment>
<keyword evidence="4 8" id="KW-0694">RNA-binding</keyword>
<proteinExistence type="inferred from homology"/>
<dbReference type="eggNOG" id="COG0098">
    <property type="taxonomic scope" value="Bacteria"/>
</dbReference>
<dbReference type="Pfam" id="PF03719">
    <property type="entry name" value="Ribosomal_S5_C"/>
    <property type="match status" value="1"/>
</dbReference>
<comment type="similarity">
    <text evidence="2 8 9">Belongs to the universal ribosomal protein uS5 family.</text>
</comment>
<dbReference type="Proteomes" id="UP000030518">
    <property type="component" value="Unassembled WGS sequence"/>
</dbReference>
<evidence type="ECO:0000256" key="4">
    <source>
        <dbReference type="ARBA" id="ARBA00022884"/>
    </source>
</evidence>
<protein>
    <recommendedName>
        <fullName evidence="7 8">Small ribosomal subunit protein uS5</fullName>
    </recommendedName>
</protein>
<evidence type="ECO:0000259" key="10">
    <source>
        <dbReference type="PROSITE" id="PS50881"/>
    </source>
</evidence>
<keyword evidence="3 8" id="KW-0699">rRNA-binding</keyword>
<dbReference type="Gene3D" id="3.30.230.10">
    <property type="match status" value="1"/>
</dbReference>
<dbReference type="OrthoDB" id="9809045at2"/>
<evidence type="ECO:0000256" key="5">
    <source>
        <dbReference type="ARBA" id="ARBA00022980"/>
    </source>
</evidence>
<dbReference type="PANTHER" id="PTHR48277">
    <property type="entry name" value="MITOCHONDRIAL RIBOSOMAL PROTEIN S5"/>
    <property type="match status" value="1"/>
</dbReference>
<keyword evidence="5 8" id="KW-0689">Ribosomal protein</keyword>
<dbReference type="InterPro" id="IPR005712">
    <property type="entry name" value="Ribosomal_uS5_bac-type"/>
</dbReference>
<dbReference type="GO" id="GO:0042254">
    <property type="term" value="P:ribosome biogenesis"/>
    <property type="evidence" value="ECO:0007669"/>
    <property type="project" value="UniProtKB-ARBA"/>
</dbReference>
<dbReference type="GO" id="GO:0003735">
    <property type="term" value="F:structural constituent of ribosome"/>
    <property type="evidence" value="ECO:0007669"/>
    <property type="project" value="UniProtKB-UniRule"/>
</dbReference>
<dbReference type="GO" id="GO:0005737">
    <property type="term" value="C:cytoplasm"/>
    <property type="evidence" value="ECO:0007669"/>
    <property type="project" value="UniProtKB-ARBA"/>
</dbReference>
<dbReference type="Pfam" id="PF00333">
    <property type="entry name" value="Ribosomal_S5"/>
    <property type="match status" value="1"/>
</dbReference>
<dbReference type="SUPFAM" id="SSF54211">
    <property type="entry name" value="Ribosomal protein S5 domain 2-like"/>
    <property type="match status" value="1"/>
</dbReference>
<dbReference type="PATRIC" id="fig|1300345.3.peg.1300"/>
<dbReference type="InterPro" id="IPR018192">
    <property type="entry name" value="Ribosomal_uS5_N_CS"/>
</dbReference>
<evidence type="ECO:0000256" key="8">
    <source>
        <dbReference type="HAMAP-Rule" id="MF_01307"/>
    </source>
</evidence>